<dbReference type="GO" id="GO:0043137">
    <property type="term" value="P:DNA replication, removal of RNA primer"/>
    <property type="evidence" value="ECO:0007669"/>
    <property type="project" value="TreeGrafter"/>
</dbReference>
<keyword evidence="10 14" id="KW-0479">Metal-binding</keyword>
<dbReference type="Gene3D" id="3.30.420.10">
    <property type="entry name" value="Ribonuclease H-like superfamily/Ribonuclease H"/>
    <property type="match status" value="1"/>
</dbReference>
<dbReference type="NCBIfam" id="NF000595">
    <property type="entry name" value="PRK00015.1-3"/>
    <property type="match status" value="1"/>
</dbReference>
<comment type="cofactor">
    <cofactor evidence="2">
        <name>Mg(2+)</name>
        <dbReference type="ChEBI" id="CHEBI:18420"/>
    </cofactor>
</comment>
<dbReference type="EC" id="3.1.26.4" evidence="6 14"/>
<dbReference type="CDD" id="cd07182">
    <property type="entry name" value="RNase_HII_bacteria_HII_like"/>
    <property type="match status" value="1"/>
</dbReference>
<evidence type="ECO:0000256" key="9">
    <source>
        <dbReference type="ARBA" id="ARBA00022722"/>
    </source>
</evidence>
<dbReference type="InterPro" id="IPR024567">
    <property type="entry name" value="RNase_HII/HIII_dom"/>
</dbReference>
<evidence type="ECO:0000256" key="8">
    <source>
        <dbReference type="ARBA" id="ARBA00022490"/>
    </source>
</evidence>
<protein>
    <recommendedName>
        <fullName evidence="7 14">Ribonuclease HII</fullName>
        <shortName evidence="14">RNase HII</shortName>
        <ecNumber evidence="6 14">3.1.26.4</ecNumber>
    </recommendedName>
</protein>
<gene>
    <name evidence="14" type="primary">rnhB</name>
    <name evidence="17" type="ORF">AYJ05_07475</name>
</gene>
<dbReference type="HAMAP" id="MF_00052_B">
    <property type="entry name" value="RNase_HII_B"/>
    <property type="match status" value="1"/>
</dbReference>
<keyword evidence="8 14" id="KW-0963">Cytoplasm</keyword>
<dbReference type="GO" id="GO:0003723">
    <property type="term" value="F:RNA binding"/>
    <property type="evidence" value="ECO:0007669"/>
    <property type="project" value="UniProtKB-UniRule"/>
</dbReference>
<evidence type="ECO:0000256" key="3">
    <source>
        <dbReference type="ARBA" id="ARBA00004065"/>
    </source>
</evidence>
<evidence type="ECO:0000256" key="13">
    <source>
        <dbReference type="ARBA" id="ARBA00023211"/>
    </source>
</evidence>
<evidence type="ECO:0000313" key="17">
    <source>
        <dbReference type="EMBL" id="OAH25056.1"/>
    </source>
</evidence>
<keyword evidence="13 14" id="KW-0464">Manganese</keyword>
<accession>A0A120MKV6</accession>
<evidence type="ECO:0000256" key="16">
    <source>
        <dbReference type="RuleBase" id="RU003515"/>
    </source>
</evidence>
<dbReference type="OrthoDB" id="9803420at2"/>
<comment type="function">
    <text evidence="3 14 16">Endonuclease that specifically degrades the RNA of RNA-DNA hybrids.</text>
</comment>
<comment type="similarity">
    <text evidence="5 14 16">Belongs to the RNase HII family.</text>
</comment>
<dbReference type="InterPro" id="IPR036397">
    <property type="entry name" value="RNaseH_sf"/>
</dbReference>
<reference evidence="18" key="1">
    <citation type="submission" date="2016-02" db="EMBL/GenBank/DDBJ databases">
        <authorList>
            <person name="Kaur G."/>
            <person name="Nair G.R."/>
            <person name="Mayilraj S."/>
        </authorList>
    </citation>
    <scope>NUCLEOTIDE SEQUENCE [LARGE SCALE GENOMIC DNA]</scope>
    <source>
        <strain evidence="18">GA-15</strain>
    </source>
</reference>
<dbReference type="NCBIfam" id="NF000598">
    <property type="entry name" value="PRK00015.2-2"/>
    <property type="match status" value="1"/>
</dbReference>
<dbReference type="PANTHER" id="PTHR10954">
    <property type="entry name" value="RIBONUCLEASE H2 SUBUNIT A"/>
    <property type="match status" value="1"/>
</dbReference>
<feature type="binding site" evidence="14 15">
    <location>
        <position position="26"/>
    </location>
    <ligand>
        <name>a divalent metal cation</name>
        <dbReference type="ChEBI" id="CHEBI:60240"/>
    </ligand>
</feature>
<evidence type="ECO:0000256" key="2">
    <source>
        <dbReference type="ARBA" id="ARBA00001946"/>
    </source>
</evidence>
<evidence type="ECO:0000256" key="10">
    <source>
        <dbReference type="ARBA" id="ARBA00022723"/>
    </source>
</evidence>
<dbReference type="RefSeq" id="WP_066793312.1">
    <property type="nucleotide sequence ID" value="NZ_CAJFGC010000035.1"/>
</dbReference>
<dbReference type="GO" id="GO:0030145">
    <property type="term" value="F:manganese ion binding"/>
    <property type="evidence" value="ECO:0007669"/>
    <property type="project" value="UniProtKB-UniRule"/>
</dbReference>
<dbReference type="GO" id="GO:0004523">
    <property type="term" value="F:RNA-DNA hybrid ribonuclease activity"/>
    <property type="evidence" value="ECO:0007669"/>
    <property type="project" value="UniProtKB-UniRule"/>
</dbReference>
<dbReference type="PROSITE" id="PS51975">
    <property type="entry name" value="RNASE_H_2"/>
    <property type="match status" value="1"/>
</dbReference>
<keyword evidence="18" id="KW-1185">Reference proteome</keyword>
<dbReference type="STRING" id="1705.CA21670_04600"/>
<evidence type="ECO:0000256" key="6">
    <source>
        <dbReference type="ARBA" id="ARBA00012180"/>
    </source>
</evidence>
<comment type="subcellular location">
    <subcellularLocation>
        <location evidence="4 14">Cytoplasm</location>
    </subcellularLocation>
</comment>
<dbReference type="InterPro" id="IPR012337">
    <property type="entry name" value="RNaseH-like_sf"/>
</dbReference>
<feature type="binding site" evidence="14 15">
    <location>
        <position position="120"/>
    </location>
    <ligand>
        <name>a divalent metal cation</name>
        <dbReference type="ChEBI" id="CHEBI:60240"/>
    </ligand>
</feature>
<dbReference type="EMBL" id="LSTQ01000026">
    <property type="protein sequence ID" value="OAH25056.1"/>
    <property type="molecule type" value="Genomic_DNA"/>
</dbReference>
<dbReference type="SUPFAM" id="SSF53098">
    <property type="entry name" value="Ribonuclease H-like"/>
    <property type="match status" value="1"/>
</dbReference>
<evidence type="ECO:0000256" key="5">
    <source>
        <dbReference type="ARBA" id="ARBA00007383"/>
    </source>
</evidence>
<evidence type="ECO:0000256" key="4">
    <source>
        <dbReference type="ARBA" id="ARBA00004496"/>
    </source>
</evidence>
<dbReference type="GO" id="GO:0006298">
    <property type="term" value="P:mismatch repair"/>
    <property type="evidence" value="ECO:0007669"/>
    <property type="project" value="TreeGrafter"/>
</dbReference>
<dbReference type="InterPro" id="IPR022898">
    <property type="entry name" value="RNase_HII"/>
</dbReference>
<evidence type="ECO:0000256" key="15">
    <source>
        <dbReference type="PROSITE-ProRule" id="PRU01319"/>
    </source>
</evidence>
<evidence type="ECO:0000256" key="7">
    <source>
        <dbReference type="ARBA" id="ARBA00019179"/>
    </source>
</evidence>
<dbReference type="Proteomes" id="UP000076947">
    <property type="component" value="Unassembled WGS sequence"/>
</dbReference>
<dbReference type="Pfam" id="PF01351">
    <property type="entry name" value="RNase_HII"/>
    <property type="match status" value="1"/>
</dbReference>
<evidence type="ECO:0000256" key="11">
    <source>
        <dbReference type="ARBA" id="ARBA00022759"/>
    </source>
</evidence>
<dbReference type="GO" id="GO:0005737">
    <property type="term" value="C:cytoplasm"/>
    <property type="evidence" value="ECO:0007669"/>
    <property type="project" value="UniProtKB-SubCell"/>
</dbReference>
<dbReference type="GO" id="GO:0032299">
    <property type="term" value="C:ribonuclease H2 complex"/>
    <property type="evidence" value="ECO:0007669"/>
    <property type="project" value="TreeGrafter"/>
</dbReference>
<name>A0A120MKV6_9CORY</name>
<evidence type="ECO:0000256" key="12">
    <source>
        <dbReference type="ARBA" id="ARBA00022801"/>
    </source>
</evidence>
<keyword evidence="9 14" id="KW-0540">Nuclease</keyword>
<organism evidence="17 18">
    <name type="scientific">Corynebacterium stationis</name>
    <dbReference type="NCBI Taxonomy" id="1705"/>
    <lineage>
        <taxon>Bacteria</taxon>
        <taxon>Bacillati</taxon>
        <taxon>Actinomycetota</taxon>
        <taxon>Actinomycetes</taxon>
        <taxon>Mycobacteriales</taxon>
        <taxon>Corynebacteriaceae</taxon>
        <taxon>Corynebacterium</taxon>
    </lineage>
</organism>
<comment type="catalytic activity">
    <reaction evidence="1 14 15 16">
        <text>Endonucleolytic cleavage to 5'-phosphomonoester.</text>
        <dbReference type="EC" id="3.1.26.4"/>
    </reaction>
</comment>
<dbReference type="PANTHER" id="PTHR10954:SF18">
    <property type="entry name" value="RIBONUCLEASE HII"/>
    <property type="match status" value="1"/>
</dbReference>
<keyword evidence="12 14" id="KW-0378">Hydrolase</keyword>
<dbReference type="FunFam" id="3.30.420.10:FF:000113">
    <property type="entry name" value="Ribonuclease HII"/>
    <property type="match status" value="1"/>
</dbReference>
<comment type="cofactor">
    <cofactor evidence="14 15">
        <name>Mn(2+)</name>
        <dbReference type="ChEBI" id="CHEBI:29035"/>
    </cofactor>
    <cofactor evidence="14 15">
        <name>Mg(2+)</name>
        <dbReference type="ChEBI" id="CHEBI:18420"/>
    </cofactor>
    <text evidence="14 15">Manganese or magnesium. Binds 1 divalent metal ion per monomer in the absence of substrate. May bind a second metal ion after substrate binding.</text>
</comment>
<evidence type="ECO:0000256" key="14">
    <source>
        <dbReference type="HAMAP-Rule" id="MF_00052"/>
    </source>
</evidence>
<dbReference type="AlphaFoldDB" id="A0A120MKV6"/>
<evidence type="ECO:0000256" key="1">
    <source>
        <dbReference type="ARBA" id="ARBA00000077"/>
    </source>
</evidence>
<proteinExistence type="inferred from homology"/>
<feature type="binding site" evidence="14 15">
    <location>
        <position position="27"/>
    </location>
    <ligand>
        <name>a divalent metal cation</name>
        <dbReference type="ChEBI" id="CHEBI:60240"/>
    </ligand>
</feature>
<keyword evidence="11 14" id="KW-0255">Endonuclease</keyword>
<dbReference type="InterPro" id="IPR001352">
    <property type="entry name" value="RNase_HII/HIII"/>
</dbReference>
<evidence type="ECO:0000313" key="18">
    <source>
        <dbReference type="Proteomes" id="UP000076947"/>
    </source>
</evidence>
<sequence>MRKLVQKRTYEVALAKAGLGPVAGVDEAGRGACAGPITIAACILPEKIIPSLSTLTDSKKLTEKQREQLFPAIQKHALAYSIVHVDPADIDYHGIQHANVSGMRRAVARLDIRPRYILTDALKVSGFTAPYLPVIGGDFAIRCIAAASVLAKVSRDHIMEELEEQYPGYGLGKHKGYGTAIHTEAIERLGATQIHRMSYSNVAKAHSRFEVTKVNPSTVEGEK</sequence>
<comment type="caution">
    <text evidence="17">The sequence shown here is derived from an EMBL/GenBank/DDBJ whole genome shotgun (WGS) entry which is preliminary data.</text>
</comment>